<evidence type="ECO:0000313" key="1">
    <source>
        <dbReference type="EMBL" id="CEM32598.1"/>
    </source>
</evidence>
<name>A0A0G4GQ84_9ALVE</name>
<sequence length="371" mass="41560">MKTLAAQRVLARRLLGAAVLSKLRPEAVTQLPSYENVYAGRNFPEVDECKEMIRTFFNASAQNRVAIVAGVDELQLLDAQVNIGGKGLGHLFLRWLRQWQVQWFKTGICLLPVGTGVLLRFPSEDPTDGRNIPIENKKADSDAVLIKRADFKEIVRETLDDETFSQQRRGLGEVSTDAAAEQITAVWYPRLRLLEWWRRGVDLSTITDDGNASKWSLWMQKWMLNENLWMQKKEDLPGHPNGPIQASFQMVYRSPGSAVQVIPDGYNAGSILKALENDLPAPFLYDTIKRMVPRSMKPTEFIAAADDHRAFEDFGFGVLGIAIHLGMNVLTKQSMRFGRPTSREARGTRLLVSATGMFERGSAGVRAGVAR</sequence>
<dbReference type="EMBL" id="CDMZ01001437">
    <property type="protein sequence ID" value="CEM32598.1"/>
    <property type="molecule type" value="Genomic_DNA"/>
</dbReference>
<dbReference type="VEuPathDB" id="CryptoDB:Cvel_22891"/>
<dbReference type="AlphaFoldDB" id="A0A0G4GQ84"/>
<gene>
    <name evidence="1" type="ORF">Cvel_22891</name>
</gene>
<proteinExistence type="predicted"/>
<accession>A0A0G4GQ84</accession>
<protein>
    <submittedName>
        <fullName evidence="1">Uncharacterized protein</fullName>
    </submittedName>
</protein>
<organism evidence="1">
    <name type="scientific">Chromera velia CCMP2878</name>
    <dbReference type="NCBI Taxonomy" id="1169474"/>
    <lineage>
        <taxon>Eukaryota</taxon>
        <taxon>Sar</taxon>
        <taxon>Alveolata</taxon>
        <taxon>Colpodellida</taxon>
        <taxon>Chromeraceae</taxon>
        <taxon>Chromera</taxon>
    </lineage>
</organism>
<reference evidence="1" key="1">
    <citation type="submission" date="2014-11" db="EMBL/GenBank/DDBJ databases">
        <authorList>
            <person name="Otto D Thomas"/>
            <person name="Naeem Raeece"/>
        </authorList>
    </citation>
    <scope>NUCLEOTIDE SEQUENCE</scope>
</reference>